<organism evidence="3 4">
    <name type="scientific">Puia dinghuensis</name>
    <dbReference type="NCBI Taxonomy" id="1792502"/>
    <lineage>
        <taxon>Bacteria</taxon>
        <taxon>Pseudomonadati</taxon>
        <taxon>Bacteroidota</taxon>
        <taxon>Chitinophagia</taxon>
        <taxon>Chitinophagales</taxon>
        <taxon>Chitinophagaceae</taxon>
        <taxon>Puia</taxon>
    </lineage>
</organism>
<sequence length="389" mass="43383">MRRLNLSISFLLLFFTPLALQAQNITGIWQGHFRSSNASQLRSSIFDDRYKFEVQVAQHEKTFEAVTYSYLSSFFYGKAAAAGTVNVRTSKVLLQEGKLLEVRNSFGDVCIMTCFLQYTKSGDDEFLEGTYVSMNTRDSSNCGRGTVFLRKVPISDFYTEPFVAKREKEIAKADSLKERSKVALHKPLTKPMAKPGVTAAPLHKPAGTASTTPAKSLAKTTPPETKTPVKKTEQPTRTPPIAKIDIAKEGVRQAGKDSNLTNIGRKFPTIAPRVLVDRQNQLVKTIVVHTNEVTLNIYDDGVIDGDTVSVYLDNKEVINHAMLTDKPLIVTIHLDETNDYHEVVMVAENEGTIPPNTSLMIVKAGDKEYEVRITSTEQKNAVVRFQYEK</sequence>
<protein>
    <submittedName>
        <fullName evidence="3">Uncharacterized protein</fullName>
    </submittedName>
</protein>
<reference evidence="3" key="1">
    <citation type="journal article" date="2014" name="Int. J. Syst. Evol. Microbiol.">
        <title>Complete genome sequence of Corynebacterium casei LMG S-19264T (=DSM 44701T), isolated from a smear-ripened cheese.</title>
        <authorList>
            <consortium name="US DOE Joint Genome Institute (JGI-PGF)"/>
            <person name="Walter F."/>
            <person name="Albersmeier A."/>
            <person name="Kalinowski J."/>
            <person name="Ruckert C."/>
        </authorList>
    </citation>
    <scope>NUCLEOTIDE SEQUENCE</scope>
    <source>
        <strain evidence="3">CGMCC 1.15448</strain>
    </source>
</reference>
<evidence type="ECO:0000313" key="3">
    <source>
        <dbReference type="EMBL" id="GGA86131.1"/>
    </source>
</evidence>
<evidence type="ECO:0000256" key="1">
    <source>
        <dbReference type="SAM" id="MobiDB-lite"/>
    </source>
</evidence>
<dbReference type="EMBL" id="BMJC01000001">
    <property type="protein sequence ID" value="GGA86131.1"/>
    <property type="molecule type" value="Genomic_DNA"/>
</dbReference>
<evidence type="ECO:0000256" key="2">
    <source>
        <dbReference type="SAM" id="SignalP"/>
    </source>
</evidence>
<dbReference type="AlphaFoldDB" id="A0A8J2U8B8"/>
<dbReference type="RefSeq" id="WP_188928500.1">
    <property type="nucleotide sequence ID" value="NZ_BMJC01000001.1"/>
</dbReference>
<dbReference type="Proteomes" id="UP000607559">
    <property type="component" value="Unassembled WGS sequence"/>
</dbReference>
<keyword evidence="4" id="KW-1185">Reference proteome</keyword>
<keyword evidence="2" id="KW-0732">Signal</keyword>
<feature type="signal peptide" evidence="2">
    <location>
        <begin position="1"/>
        <end position="21"/>
    </location>
</feature>
<reference evidence="3" key="2">
    <citation type="submission" date="2020-09" db="EMBL/GenBank/DDBJ databases">
        <authorList>
            <person name="Sun Q."/>
            <person name="Zhou Y."/>
        </authorList>
    </citation>
    <scope>NUCLEOTIDE SEQUENCE</scope>
    <source>
        <strain evidence="3">CGMCC 1.15448</strain>
    </source>
</reference>
<feature type="chain" id="PRO_5035286905" evidence="2">
    <location>
        <begin position="22"/>
        <end position="389"/>
    </location>
</feature>
<gene>
    <name evidence="3" type="ORF">GCM10011511_06480</name>
</gene>
<feature type="region of interest" description="Disordered" evidence="1">
    <location>
        <begin position="191"/>
        <end position="236"/>
    </location>
</feature>
<name>A0A8J2U8B8_9BACT</name>
<accession>A0A8J2U8B8</accession>
<evidence type="ECO:0000313" key="4">
    <source>
        <dbReference type="Proteomes" id="UP000607559"/>
    </source>
</evidence>
<comment type="caution">
    <text evidence="3">The sequence shown here is derived from an EMBL/GenBank/DDBJ whole genome shotgun (WGS) entry which is preliminary data.</text>
</comment>
<proteinExistence type="predicted"/>